<name>A0A9P6NUV8_9BASI</name>
<reference evidence="1" key="1">
    <citation type="submission" date="2013-11" db="EMBL/GenBank/DDBJ databases">
        <title>Genome sequence of the fusiform rust pathogen reveals effectors for host alternation and coevolution with pine.</title>
        <authorList>
            <consortium name="DOE Joint Genome Institute"/>
            <person name="Smith K."/>
            <person name="Pendleton A."/>
            <person name="Kubisiak T."/>
            <person name="Anderson C."/>
            <person name="Salamov A."/>
            <person name="Aerts A."/>
            <person name="Riley R."/>
            <person name="Clum A."/>
            <person name="Lindquist E."/>
            <person name="Ence D."/>
            <person name="Campbell M."/>
            <person name="Kronenberg Z."/>
            <person name="Feau N."/>
            <person name="Dhillon B."/>
            <person name="Hamelin R."/>
            <person name="Burleigh J."/>
            <person name="Smith J."/>
            <person name="Yandell M."/>
            <person name="Nelson C."/>
            <person name="Grigoriev I."/>
            <person name="Davis J."/>
        </authorList>
    </citation>
    <scope>NUCLEOTIDE SEQUENCE</scope>
    <source>
        <strain evidence="1">G11</strain>
    </source>
</reference>
<sequence>MDYMPVQQPDDTIVQVNIWNFIRRRLCKILTHEQTLAHVSTYSLVNIYNASHKLVKDAPNHFDWPDFGEFLTDQIYTMALHVYCLLNHFNCRKKS</sequence>
<comment type="caution">
    <text evidence="1">The sequence shown here is derived from an EMBL/GenBank/DDBJ whole genome shotgun (WGS) entry which is preliminary data.</text>
</comment>
<dbReference type="AlphaFoldDB" id="A0A9P6NUV8"/>
<proteinExistence type="predicted"/>
<protein>
    <submittedName>
        <fullName evidence="1">Uncharacterized protein</fullName>
    </submittedName>
</protein>
<dbReference type="Proteomes" id="UP000886653">
    <property type="component" value="Unassembled WGS sequence"/>
</dbReference>
<evidence type="ECO:0000313" key="1">
    <source>
        <dbReference type="EMBL" id="KAG0152052.1"/>
    </source>
</evidence>
<gene>
    <name evidence="1" type="ORF">CROQUDRAFT_667421</name>
</gene>
<organism evidence="1 2">
    <name type="scientific">Cronartium quercuum f. sp. fusiforme G11</name>
    <dbReference type="NCBI Taxonomy" id="708437"/>
    <lineage>
        <taxon>Eukaryota</taxon>
        <taxon>Fungi</taxon>
        <taxon>Dikarya</taxon>
        <taxon>Basidiomycota</taxon>
        <taxon>Pucciniomycotina</taxon>
        <taxon>Pucciniomycetes</taxon>
        <taxon>Pucciniales</taxon>
        <taxon>Coleosporiaceae</taxon>
        <taxon>Cronartium</taxon>
    </lineage>
</organism>
<accession>A0A9P6NUV8</accession>
<dbReference type="EMBL" id="MU167209">
    <property type="protein sequence ID" value="KAG0152052.1"/>
    <property type="molecule type" value="Genomic_DNA"/>
</dbReference>
<keyword evidence="2" id="KW-1185">Reference proteome</keyword>
<evidence type="ECO:0000313" key="2">
    <source>
        <dbReference type="Proteomes" id="UP000886653"/>
    </source>
</evidence>